<dbReference type="eggNOG" id="ENOG5033U89">
    <property type="taxonomic scope" value="Bacteria"/>
</dbReference>
<dbReference type="OrthoDB" id="6400087at2"/>
<protein>
    <recommendedName>
        <fullName evidence="3">Lipoprotein</fullName>
    </recommendedName>
</protein>
<dbReference type="PROSITE" id="PS51257">
    <property type="entry name" value="PROKAR_LIPOPROTEIN"/>
    <property type="match status" value="1"/>
</dbReference>
<dbReference type="EMBL" id="BAEO01000065">
    <property type="protein sequence ID" value="GAC21896.1"/>
    <property type="molecule type" value="Genomic_DNA"/>
</dbReference>
<evidence type="ECO:0000313" key="2">
    <source>
        <dbReference type="Proteomes" id="UP000006327"/>
    </source>
</evidence>
<comment type="caution">
    <text evidence="1">The sequence shown here is derived from an EMBL/GenBank/DDBJ whole genome shotgun (WGS) entry which is preliminary data.</text>
</comment>
<dbReference type="RefSeq" id="WP_007625350.1">
    <property type="nucleotide sequence ID" value="NZ_BAEO01000065.1"/>
</dbReference>
<gene>
    <name evidence="1" type="ORF">GARC_4961</name>
</gene>
<dbReference type="Proteomes" id="UP000006327">
    <property type="component" value="Unassembled WGS sequence"/>
</dbReference>
<dbReference type="AlphaFoldDB" id="K6YD88"/>
<sequence>MTKIITLFIAALITGCTSYTPYEKQIPSLNKTHKEPVYFSVLDQRERIQKKRKPNSFIGVYRVSFGIPVSKTIKDITDPKDPRKNDTLAEFIQARVVDGIKNAGGEFKVRDLNRYPDTDFIKKDMKDGNVNKWVIMKIKEWYFSTDMHFNTSFNFDSDVEVLVYNSDAKVIFQEVFKNRDIIDENSDRHNDILRAYKSKLQEIFNSIEI</sequence>
<reference evidence="1 2" key="1">
    <citation type="journal article" date="2017" name="Antonie Van Leeuwenhoek">
        <title>Rhizobium rhizosphaerae sp. nov., a novel species isolated from rice rhizosphere.</title>
        <authorList>
            <person name="Zhao J.J."/>
            <person name="Zhang J."/>
            <person name="Zhang R.J."/>
            <person name="Zhang C.W."/>
            <person name="Yin H.Q."/>
            <person name="Zhang X.X."/>
        </authorList>
    </citation>
    <scope>NUCLEOTIDE SEQUENCE [LARGE SCALE GENOMIC DNA]</scope>
    <source>
        <strain evidence="1 2">BSs20135</strain>
    </source>
</reference>
<proteinExistence type="predicted"/>
<accession>K6YD88</accession>
<organism evidence="1 2">
    <name type="scientific">Paraglaciecola arctica BSs20135</name>
    <dbReference type="NCBI Taxonomy" id="493475"/>
    <lineage>
        <taxon>Bacteria</taxon>
        <taxon>Pseudomonadati</taxon>
        <taxon>Pseudomonadota</taxon>
        <taxon>Gammaproteobacteria</taxon>
        <taxon>Alteromonadales</taxon>
        <taxon>Alteromonadaceae</taxon>
        <taxon>Paraglaciecola</taxon>
    </lineage>
</organism>
<evidence type="ECO:0000313" key="1">
    <source>
        <dbReference type="EMBL" id="GAC21896.1"/>
    </source>
</evidence>
<keyword evidence="2" id="KW-1185">Reference proteome</keyword>
<name>K6YD88_9ALTE</name>
<evidence type="ECO:0008006" key="3">
    <source>
        <dbReference type="Google" id="ProtNLM"/>
    </source>
</evidence>